<gene>
    <name evidence="2" type="ORF">TIFTF001_033643</name>
</gene>
<evidence type="ECO:0000313" key="3">
    <source>
        <dbReference type="Proteomes" id="UP001187192"/>
    </source>
</evidence>
<proteinExistence type="predicted"/>
<dbReference type="EMBL" id="BTGU01000186">
    <property type="protein sequence ID" value="GMN64570.1"/>
    <property type="molecule type" value="Genomic_DNA"/>
</dbReference>
<name>A0AA88E153_FICCA</name>
<evidence type="ECO:0000313" key="2">
    <source>
        <dbReference type="EMBL" id="GMN64570.1"/>
    </source>
</evidence>
<dbReference type="AlphaFoldDB" id="A0AA88E153"/>
<sequence>MRNWLGLRIKKLEARLVICGLEFRPRNYSAKLMELLAGLAEDSARPETQAGLEWSGAGSLAENTSLGSQA</sequence>
<feature type="compositionally biased region" description="Polar residues" evidence="1">
    <location>
        <begin position="61"/>
        <end position="70"/>
    </location>
</feature>
<protein>
    <submittedName>
        <fullName evidence="2">Uncharacterized protein</fullName>
    </submittedName>
</protein>
<feature type="region of interest" description="Disordered" evidence="1">
    <location>
        <begin position="48"/>
        <end position="70"/>
    </location>
</feature>
<evidence type="ECO:0000256" key="1">
    <source>
        <dbReference type="SAM" id="MobiDB-lite"/>
    </source>
</evidence>
<dbReference type="Proteomes" id="UP001187192">
    <property type="component" value="Unassembled WGS sequence"/>
</dbReference>
<accession>A0AA88E153</accession>
<keyword evidence="3" id="KW-1185">Reference proteome</keyword>
<comment type="caution">
    <text evidence="2">The sequence shown here is derived from an EMBL/GenBank/DDBJ whole genome shotgun (WGS) entry which is preliminary data.</text>
</comment>
<reference evidence="2" key="1">
    <citation type="submission" date="2023-07" db="EMBL/GenBank/DDBJ databases">
        <title>draft genome sequence of fig (Ficus carica).</title>
        <authorList>
            <person name="Takahashi T."/>
            <person name="Nishimura K."/>
        </authorList>
    </citation>
    <scope>NUCLEOTIDE SEQUENCE</scope>
</reference>
<organism evidence="2 3">
    <name type="scientific">Ficus carica</name>
    <name type="common">Common fig</name>
    <dbReference type="NCBI Taxonomy" id="3494"/>
    <lineage>
        <taxon>Eukaryota</taxon>
        <taxon>Viridiplantae</taxon>
        <taxon>Streptophyta</taxon>
        <taxon>Embryophyta</taxon>
        <taxon>Tracheophyta</taxon>
        <taxon>Spermatophyta</taxon>
        <taxon>Magnoliopsida</taxon>
        <taxon>eudicotyledons</taxon>
        <taxon>Gunneridae</taxon>
        <taxon>Pentapetalae</taxon>
        <taxon>rosids</taxon>
        <taxon>fabids</taxon>
        <taxon>Rosales</taxon>
        <taxon>Moraceae</taxon>
        <taxon>Ficeae</taxon>
        <taxon>Ficus</taxon>
    </lineage>
</organism>